<keyword evidence="1" id="KW-0812">Transmembrane</keyword>
<accession>A0A8S4HPA6</accession>
<gene>
    <name evidence="2" type="ORF">PVW1_010006200</name>
</gene>
<reference evidence="2" key="1">
    <citation type="submission" date="2021-09" db="EMBL/GenBank/DDBJ databases">
        <authorList>
            <consortium name="Pathogen Informatics"/>
        </authorList>
    </citation>
    <scope>NUCLEOTIDE SEQUENCE</scope>
    <source>
        <strain evidence="2">PvW1</strain>
    </source>
</reference>
<keyword evidence="1" id="KW-0472">Membrane</keyword>
<sequence length="369" mass="43606">MGNYDEEIQEIPEFVFHNNLYNVKDYYEIDIYNNYLISCPSCYKSYLIHDYIRKIVKNFNENEKYININSYEKYCRYFKYWVYNQKTDYLMKQSSNSNSWDSCITCIFNNLKGTVNNSGKTCTWDNNSYSKTVDGIRRYVDKICSVRDKLGGLDKIKSDRERCLAYNKYTYRYMKEILLLISSIRDDNKLNGNDFNIDSKCSLKESDLFLPENICPPEINTKGEGPQICPCEDREPLACEPKVCTVQDCSKVNDESRVCTFEECQLHKDSMCPKGEEIKETQIDEKLQNNPVVHVGTSVFLSIFGTIFVFFFLYKYTYFGPWLHKKFRKSNVLKKQIDKRNTAELFQGAPRFVESNYDDSRHFIGYDRM</sequence>
<organism evidence="2 3">
    <name type="scientific">Plasmodium vivax</name>
    <name type="common">malaria parasite P. vivax</name>
    <dbReference type="NCBI Taxonomy" id="5855"/>
    <lineage>
        <taxon>Eukaryota</taxon>
        <taxon>Sar</taxon>
        <taxon>Alveolata</taxon>
        <taxon>Apicomplexa</taxon>
        <taxon>Aconoidasida</taxon>
        <taxon>Haemosporida</taxon>
        <taxon>Plasmodiidae</taxon>
        <taxon>Plasmodium</taxon>
        <taxon>Plasmodium (Plasmodium)</taxon>
    </lineage>
</organism>
<evidence type="ECO:0000313" key="3">
    <source>
        <dbReference type="Proteomes" id="UP000779233"/>
    </source>
</evidence>
<dbReference type="VEuPathDB" id="PlasmoDB:PVPAM_010014900"/>
<feature type="transmembrane region" description="Helical" evidence="1">
    <location>
        <begin position="299"/>
        <end position="319"/>
    </location>
</feature>
<protein>
    <submittedName>
        <fullName evidence="2">(malaria parasite P. vivax) hypothetical protein</fullName>
    </submittedName>
</protein>
<comment type="caution">
    <text evidence="2">The sequence shown here is derived from an EMBL/GenBank/DDBJ whole genome shotgun (WGS) entry which is preliminary data.</text>
</comment>
<evidence type="ECO:0000313" key="2">
    <source>
        <dbReference type="EMBL" id="CAG9484559.1"/>
    </source>
</evidence>
<dbReference type="Proteomes" id="UP000779233">
    <property type="component" value="Unassembled WGS sequence"/>
</dbReference>
<proteinExistence type="predicted"/>
<name>A0A8S4HPA6_PLAVI</name>
<evidence type="ECO:0000256" key="1">
    <source>
        <dbReference type="SAM" id="Phobius"/>
    </source>
</evidence>
<dbReference type="EMBL" id="CAJZCX010000016">
    <property type="protein sequence ID" value="CAG9484559.1"/>
    <property type="molecule type" value="Genomic_DNA"/>
</dbReference>
<dbReference type="AlphaFoldDB" id="A0A8S4HPA6"/>
<keyword evidence="1" id="KW-1133">Transmembrane helix</keyword>